<keyword evidence="1 4" id="KW-0732">Signal</keyword>
<feature type="domain" description="Gnk2-homologous" evidence="5">
    <location>
        <begin position="28"/>
        <end position="130"/>
    </location>
</feature>
<dbReference type="PANTHER" id="PTHR32099">
    <property type="entry name" value="CYSTEINE-RICH REPEAT SECRETORY PROTEIN"/>
    <property type="match status" value="1"/>
</dbReference>
<dbReference type="PANTHER" id="PTHR32099:SF85">
    <property type="entry name" value="CYSTEINE-RICH REPEAT SECRETORY PROTEIN 57-RELATED"/>
    <property type="match status" value="1"/>
</dbReference>
<feature type="chain" id="PRO_5029022444" evidence="4">
    <location>
        <begin position="23"/>
        <end position="525"/>
    </location>
</feature>
<dbReference type="CDD" id="cd23509">
    <property type="entry name" value="Gnk2-like"/>
    <property type="match status" value="4"/>
</dbReference>
<protein>
    <submittedName>
        <fullName evidence="6">(thale cress) hypothetical protein</fullName>
    </submittedName>
</protein>
<sequence>METTKKLFALLCLFVTMNQAISESDPDYMETFCMKSSRNTTNNTTYNKNLNTLLSTLSNQSSFANYYNLTTGLASDTVHGMFLCTGDVNRTTCNACVKDATIEIAKNCTNHREATIYNVDCIVRYSDKVFLTTLETNPSYWWSSHDLIPKSFGKFGQRLSDKMGEVIVRSSLLSTSFTPYYLMDTTRFDNLYDLKSIVQCTPDLDPRNCTTCLKLALQELTECCGNQVWAFIYTPNCMVSFDTYNSSLPPLPPPSRSGSFSHRGNNKLLGGIVLAVAVSVNSTRNTTYNKNLNTMLSTFRNQSSIVNYYNLTTGLASDTVYGMFLCTGDVNITTCNNCVKNATIEIVKNCTNHREAIIYYIDCMVRYSDKFFLSTFEKKPNSIWSGDDPIPKSLGPFKKRLYKKMGEAIVRSSTLSSALTPYYYLDVTRFDGSYDLDSLVQCSPHLNPENCTICLEYALQEIIDCCSDKFWAMIFTPNCFVNYMITTSPLPPLPSPYHRSGSCSIKGNSEIFWGMITLAALVFTF</sequence>
<dbReference type="FunFam" id="3.30.430.20:FF:000003">
    <property type="entry name" value="Cysteine-rich RLK (RECEPTOR-like protein kinase) 10"/>
    <property type="match status" value="2"/>
</dbReference>
<accession>A0A7G2FFT0</accession>
<dbReference type="PROSITE" id="PS51473">
    <property type="entry name" value="GNK2"/>
    <property type="match status" value="4"/>
</dbReference>
<keyword evidence="2" id="KW-0677">Repeat</keyword>
<evidence type="ECO:0000259" key="5">
    <source>
        <dbReference type="PROSITE" id="PS51473"/>
    </source>
</evidence>
<feature type="domain" description="Gnk2-homologous" evidence="5">
    <location>
        <begin position="135"/>
        <end position="246"/>
    </location>
</feature>
<dbReference type="InterPro" id="IPR038408">
    <property type="entry name" value="GNK2_sf"/>
</dbReference>
<feature type="domain" description="Gnk2-homologous" evidence="5">
    <location>
        <begin position="270"/>
        <end position="372"/>
    </location>
</feature>
<organism evidence="6 7">
    <name type="scientific">Arabidopsis thaliana</name>
    <name type="common">Mouse-ear cress</name>
    <dbReference type="NCBI Taxonomy" id="3702"/>
    <lineage>
        <taxon>Eukaryota</taxon>
        <taxon>Viridiplantae</taxon>
        <taxon>Streptophyta</taxon>
        <taxon>Embryophyta</taxon>
        <taxon>Tracheophyta</taxon>
        <taxon>Spermatophyta</taxon>
        <taxon>Magnoliopsida</taxon>
        <taxon>eudicotyledons</taxon>
        <taxon>Gunneridae</taxon>
        <taxon>Pentapetalae</taxon>
        <taxon>rosids</taxon>
        <taxon>malvids</taxon>
        <taxon>Brassicales</taxon>
        <taxon>Brassicaceae</taxon>
        <taxon>Camelineae</taxon>
        <taxon>Arabidopsis</taxon>
    </lineage>
</organism>
<evidence type="ECO:0000256" key="4">
    <source>
        <dbReference type="SAM" id="SignalP"/>
    </source>
</evidence>
<gene>
    <name evidence="6" type="ORF">AT9943_LOCUS20995</name>
</gene>
<name>A0A7G2FFT0_ARATH</name>
<evidence type="ECO:0000313" key="6">
    <source>
        <dbReference type="EMBL" id="CAD5333648.1"/>
    </source>
</evidence>
<evidence type="ECO:0000256" key="3">
    <source>
        <dbReference type="ARBA" id="ARBA00038515"/>
    </source>
</evidence>
<dbReference type="EMBL" id="LR881470">
    <property type="protein sequence ID" value="CAD5333648.1"/>
    <property type="molecule type" value="Genomic_DNA"/>
</dbReference>
<evidence type="ECO:0000256" key="1">
    <source>
        <dbReference type="ARBA" id="ARBA00022729"/>
    </source>
</evidence>
<evidence type="ECO:0000313" key="7">
    <source>
        <dbReference type="Proteomes" id="UP000516314"/>
    </source>
</evidence>
<dbReference type="FunFam" id="3.30.430.20:FF:000030">
    <property type="entry name" value="Cysteine-rich repeat secretory protein 9"/>
    <property type="match status" value="2"/>
</dbReference>
<dbReference type="Proteomes" id="UP000516314">
    <property type="component" value="Chromosome 5"/>
</dbReference>
<dbReference type="InterPro" id="IPR002902">
    <property type="entry name" value="GNK2"/>
</dbReference>
<feature type="signal peptide" evidence="4">
    <location>
        <begin position="1"/>
        <end position="22"/>
    </location>
</feature>
<evidence type="ECO:0000256" key="2">
    <source>
        <dbReference type="ARBA" id="ARBA00022737"/>
    </source>
</evidence>
<dbReference type="Gene3D" id="3.30.430.20">
    <property type="entry name" value="Gnk2 domain, C-X8-C-X2-C motif"/>
    <property type="match status" value="4"/>
</dbReference>
<dbReference type="AlphaFoldDB" id="A0A7G2FFT0"/>
<dbReference type="Pfam" id="PF01657">
    <property type="entry name" value="Stress-antifung"/>
    <property type="match status" value="4"/>
</dbReference>
<feature type="domain" description="Gnk2-homologous" evidence="5">
    <location>
        <begin position="378"/>
        <end position="488"/>
    </location>
</feature>
<comment type="similarity">
    <text evidence="3">Belongs to the cysteine-rich repeat secretory protein family.</text>
</comment>
<proteinExistence type="inferred from homology"/>
<reference evidence="6 7" key="1">
    <citation type="submission" date="2020-09" db="EMBL/GenBank/DDBJ databases">
        <authorList>
            <person name="Ashkenazy H."/>
        </authorList>
    </citation>
    <scope>NUCLEOTIDE SEQUENCE [LARGE SCALE GENOMIC DNA]</scope>
    <source>
        <strain evidence="7">cv. Cdm-0</strain>
    </source>
</reference>